<dbReference type="InterPro" id="IPR011831">
    <property type="entry name" value="ADP-Glc_PPase"/>
</dbReference>
<dbReference type="CDD" id="cd04181">
    <property type="entry name" value="NTP_transferase"/>
    <property type="match status" value="1"/>
</dbReference>
<sequence>MEHVRAVLLAGGRGLRMGRLGQGRLKPLVPFGGQCHLIDFSLLNCRASGVDEVLLLSQHQEAQLIQYLLARWHGQGLKIHFGPYQGITPETCEHVLATVHRPTEAGTGDALRLNAPFIFGRGVREVLVLHADHVYRFDYRPMLALHRERRAALTLGYQRIAREAVSLFGMVELSAEDRLLRFVEKPAQPTADTVFTAVAIFAAEPLQRYLETLSQGPWQADISRDVIPAMIQAGERIFGYRFEAYWEDIGTSARYLEAHRRLVSDRPTLGLAQLPHTLQPASARHWVRQAGGLSHTLTGDDVRCEGRAERSVLFPGVVIGPRAVVRDSVVLPGAHILGDSRVEGSIVLDGEHLHHAHLRDRTE</sequence>
<comment type="caution">
    <text evidence="6">The sequence shown here is derived from an EMBL/GenBank/DDBJ whole genome shotgun (WGS) entry which is preliminary data.</text>
</comment>
<evidence type="ECO:0000256" key="1">
    <source>
        <dbReference type="ARBA" id="ARBA00010443"/>
    </source>
</evidence>
<dbReference type="Gene3D" id="3.90.550.10">
    <property type="entry name" value="Spore Coat Polysaccharide Biosynthesis Protein SpsA, Chain A"/>
    <property type="match status" value="1"/>
</dbReference>
<feature type="domain" description="Nucleotidyl transferase" evidence="5">
    <location>
        <begin position="6"/>
        <end position="262"/>
    </location>
</feature>
<dbReference type="Gene3D" id="2.160.10.10">
    <property type="entry name" value="Hexapeptide repeat proteins"/>
    <property type="match status" value="1"/>
</dbReference>
<dbReference type="RefSeq" id="WP_272145487.1">
    <property type="nucleotide sequence ID" value="NZ_JAQNDM010000002.1"/>
</dbReference>
<organism evidence="6 7">
    <name type="scientific">Stigmatella ashevillensis</name>
    <dbReference type="NCBI Taxonomy" id="2995309"/>
    <lineage>
        <taxon>Bacteria</taxon>
        <taxon>Pseudomonadati</taxon>
        <taxon>Myxococcota</taxon>
        <taxon>Myxococcia</taxon>
        <taxon>Myxococcales</taxon>
        <taxon>Cystobacterineae</taxon>
        <taxon>Archangiaceae</taxon>
        <taxon>Stigmatella</taxon>
    </lineage>
</organism>
<keyword evidence="4" id="KW-0547">Nucleotide-binding</keyword>
<comment type="similarity">
    <text evidence="1">Belongs to the bacterial/plant glucose-1-phosphate adenylyltransferase family.</text>
</comment>
<dbReference type="Pfam" id="PF00483">
    <property type="entry name" value="NTP_transferase"/>
    <property type="match status" value="1"/>
</dbReference>
<keyword evidence="3" id="KW-0548">Nucleotidyltransferase</keyword>
<protein>
    <submittedName>
        <fullName evidence="6">Sugar phosphate nucleotidyltransferase</fullName>
    </submittedName>
</protein>
<dbReference type="Proteomes" id="UP001221838">
    <property type="component" value="Unassembled WGS sequence"/>
</dbReference>
<evidence type="ECO:0000313" key="7">
    <source>
        <dbReference type="Proteomes" id="UP001221838"/>
    </source>
</evidence>
<evidence type="ECO:0000256" key="4">
    <source>
        <dbReference type="ARBA" id="ARBA00022741"/>
    </source>
</evidence>
<dbReference type="InterPro" id="IPR029044">
    <property type="entry name" value="Nucleotide-diphossugar_trans"/>
</dbReference>
<name>A0ABT5DMI4_9BACT</name>
<keyword evidence="7" id="KW-1185">Reference proteome</keyword>
<evidence type="ECO:0000256" key="3">
    <source>
        <dbReference type="ARBA" id="ARBA00022695"/>
    </source>
</evidence>
<evidence type="ECO:0000256" key="2">
    <source>
        <dbReference type="ARBA" id="ARBA00022679"/>
    </source>
</evidence>
<dbReference type="InterPro" id="IPR005835">
    <property type="entry name" value="NTP_transferase_dom"/>
</dbReference>
<dbReference type="EMBL" id="JAQNDM010000002">
    <property type="protein sequence ID" value="MDC0714803.1"/>
    <property type="molecule type" value="Genomic_DNA"/>
</dbReference>
<proteinExistence type="inferred from homology"/>
<gene>
    <name evidence="6" type="ORF">POL68_40515</name>
</gene>
<dbReference type="PANTHER" id="PTHR43523:SF12">
    <property type="entry name" value="GLUCOSE-1-PHOSPHATE ADENYLYLTRANSFERASE LARGE SUBUNIT 1, CHLOROPLASTIC-RELATED"/>
    <property type="match status" value="1"/>
</dbReference>
<dbReference type="PANTHER" id="PTHR43523">
    <property type="entry name" value="GLUCOSE-1-PHOSPHATE ADENYLYLTRANSFERASE-RELATED"/>
    <property type="match status" value="1"/>
</dbReference>
<evidence type="ECO:0000313" key="6">
    <source>
        <dbReference type="EMBL" id="MDC0714803.1"/>
    </source>
</evidence>
<accession>A0ABT5DMI4</accession>
<dbReference type="SUPFAM" id="SSF53448">
    <property type="entry name" value="Nucleotide-diphospho-sugar transferases"/>
    <property type="match status" value="1"/>
</dbReference>
<reference evidence="6 7" key="1">
    <citation type="submission" date="2022-11" db="EMBL/GenBank/DDBJ databases">
        <title>Minimal conservation of predation-associated metabolite biosynthetic gene clusters underscores biosynthetic potential of Myxococcota including descriptions for ten novel species: Archangium lansinium sp. nov., Myxococcus landrumus sp. nov., Nannocystis bai.</title>
        <authorList>
            <person name="Ahearne A."/>
            <person name="Stevens C."/>
            <person name="Dowd S."/>
        </authorList>
    </citation>
    <scope>NUCLEOTIDE SEQUENCE [LARGE SCALE GENOMIC DNA]</scope>
    <source>
        <strain evidence="6 7">NCWAL01</strain>
    </source>
</reference>
<evidence type="ECO:0000259" key="5">
    <source>
        <dbReference type="Pfam" id="PF00483"/>
    </source>
</evidence>
<keyword evidence="2" id="KW-0808">Transferase</keyword>